<evidence type="ECO:0000256" key="7">
    <source>
        <dbReference type="ARBA" id="ARBA00023136"/>
    </source>
</evidence>
<dbReference type="GO" id="GO:0015232">
    <property type="term" value="F:heme transmembrane transporter activity"/>
    <property type="evidence" value="ECO:0007669"/>
    <property type="project" value="InterPro"/>
</dbReference>
<feature type="transmembrane region" description="Helical" evidence="8">
    <location>
        <begin position="42"/>
        <end position="70"/>
    </location>
</feature>
<evidence type="ECO:0000256" key="6">
    <source>
        <dbReference type="ARBA" id="ARBA00022989"/>
    </source>
</evidence>
<dbReference type="KEGG" id="atm:ANT_19390"/>
<keyword evidence="6 8" id="KW-1133">Transmembrane helix</keyword>
<keyword evidence="11" id="KW-1185">Reference proteome</keyword>
<dbReference type="InterPro" id="IPR045062">
    <property type="entry name" value="Cyt_c_biogenesis_CcsA/CcmC"/>
</dbReference>
<evidence type="ECO:0000313" key="11">
    <source>
        <dbReference type="Proteomes" id="UP000008922"/>
    </source>
</evidence>
<dbReference type="PANTHER" id="PTHR30071:SF1">
    <property type="entry name" value="CYTOCHROME B_B6 PROTEIN-RELATED"/>
    <property type="match status" value="1"/>
</dbReference>
<sequence length="232" mass="26249">MKTQPRLLVFTDVLALLAMLIATGMVFLYAPIERVMGPVQKVFYFHVATGWVGMLGFLVAVIAGIAYLITRKSHWDLVGVGAIEIGLVFMLINIITGSIWARPIWNTWWTWDPRLTTATIMELVYAAYLLLRQGIDDPEKRARFGAVYAIVGFISVPLTFFSIRIYRTIHPVVIGGADPTVTGSFSMTPPMAQTFMVSLIAFSILFISLLWHRIRLGELAQRVEQLRLKWMR</sequence>
<keyword evidence="7 8" id="KW-0472">Membrane</keyword>
<dbReference type="GO" id="GO:0020037">
    <property type="term" value="F:heme binding"/>
    <property type="evidence" value="ECO:0007669"/>
    <property type="project" value="InterPro"/>
</dbReference>
<evidence type="ECO:0000256" key="8">
    <source>
        <dbReference type="SAM" id="Phobius"/>
    </source>
</evidence>
<dbReference type="STRING" id="926569.ANT_19390"/>
<evidence type="ECO:0000256" key="1">
    <source>
        <dbReference type="ARBA" id="ARBA00004141"/>
    </source>
</evidence>
<comment type="subcellular location">
    <subcellularLocation>
        <location evidence="1">Membrane</location>
        <topology evidence="1">Multi-pass membrane protein</topology>
    </subcellularLocation>
</comment>
<keyword evidence="5" id="KW-0201">Cytochrome c-type biogenesis</keyword>
<accession>E8N6A1</accession>
<dbReference type="PRINTS" id="PR01386">
    <property type="entry name" value="CCMCBIOGNSIS"/>
</dbReference>
<dbReference type="HOGENOM" id="CLU_066538_1_0_0"/>
<feature type="domain" description="Cytochrome c assembly protein" evidence="9">
    <location>
        <begin position="10"/>
        <end position="170"/>
    </location>
</feature>
<evidence type="ECO:0000259" key="9">
    <source>
        <dbReference type="Pfam" id="PF01578"/>
    </source>
</evidence>
<feature type="transmembrane region" description="Helical" evidence="8">
    <location>
        <begin position="7"/>
        <end position="30"/>
    </location>
</feature>
<evidence type="ECO:0000256" key="4">
    <source>
        <dbReference type="ARBA" id="ARBA00022692"/>
    </source>
</evidence>
<dbReference type="PANTHER" id="PTHR30071">
    <property type="entry name" value="HEME EXPORTER PROTEIN C"/>
    <property type="match status" value="1"/>
</dbReference>
<feature type="transmembrane region" description="Helical" evidence="8">
    <location>
        <begin position="143"/>
        <end position="163"/>
    </location>
</feature>
<gene>
    <name evidence="10" type="primary">ccmC</name>
    <name evidence="10" type="ordered locus">ANT_19390</name>
</gene>
<evidence type="ECO:0000256" key="2">
    <source>
        <dbReference type="ARBA" id="ARBA00005840"/>
    </source>
</evidence>
<reference evidence="10 11" key="1">
    <citation type="submission" date="2010-12" db="EMBL/GenBank/DDBJ databases">
        <title>Whole genome sequence of Anaerolinea thermophila UNI-1.</title>
        <authorList>
            <person name="Narita-Yamada S."/>
            <person name="Kishi E."/>
            <person name="Watanabe Y."/>
            <person name="Takasaki K."/>
            <person name="Ankai A."/>
            <person name="Oguchi A."/>
            <person name="Fukui S."/>
            <person name="Takahashi M."/>
            <person name="Yashiro I."/>
            <person name="Hosoyama A."/>
            <person name="Sekiguchi Y."/>
            <person name="Hanada S."/>
            <person name="Fujita N."/>
        </authorList>
    </citation>
    <scope>NUCLEOTIDE SEQUENCE [LARGE SCALE GENOMIC DNA]</scope>
    <source>
        <strain evidence="11">DSM 14523 / JCM 11388 / NBRC 100420 / UNI-1</strain>
    </source>
</reference>
<proteinExistence type="inferred from homology"/>
<keyword evidence="4 8" id="KW-0812">Transmembrane</keyword>
<dbReference type="GO" id="GO:0017004">
    <property type="term" value="P:cytochrome complex assembly"/>
    <property type="evidence" value="ECO:0007669"/>
    <property type="project" value="UniProtKB-KW"/>
</dbReference>
<protein>
    <recommendedName>
        <fullName evidence="3">Heme exporter protein C</fullName>
    </recommendedName>
</protein>
<evidence type="ECO:0000256" key="5">
    <source>
        <dbReference type="ARBA" id="ARBA00022748"/>
    </source>
</evidence>
<comment type="similarity">
    <text evidence="2">Belongs to the CcmC/CycZ/HelC family.</text>
</comment>
<dbReference type="eggNOG" id="COG0755">
    <property type="taxonomic scope" value="Bacteria"/>
</dbReference>
<dbReference type="InParanoid" id="E8N6A1"/>
<dbReference type="InterPro" id="IPR003557">
    <property type="entry name" value="Cyt_c_biogenesis_CcmC"/>
</dbReference>
<dbReference type="EMBL" id="AP012029">
    <property type="protein sequence ID" value="BAJ63965.1"/>
    <property type="molecule type" value="Genomic_DNA"/>
</dbReference>
<feature type="transmembrane region" description="Helical" evidence="8">
    <location>
        <begin position="113"/>
        <end position="131"/>
    </location>
</feature>
<feature type="transmembrane region" description="Helical" evidence="8">
    <location>
        <begin position="191"/>
        <end position="212"/>
    </location>
</feature>
<dbReference type="AlphaFoldDB" id="E8N6A1"/>
<organism evidence="10 11">
    <name type="scientific">Anaerolinea thermophila (strain DSM 14523 / JCM 11388 / NBRC 100420 / UNI-1)</name>
    <dbReference type="NCBI Taxonomy" id="926569"/>
    <lineage>
        <taxon>Bacteria</taxon>
        <taxon>Bacillati</taxon>
        <taxon>Chloroflexota</taxon>
        <taxon>Anaerolineae</taxon>
        <taxon>Anaerolineales</taxon>
        <taxon>Anaerolineaceae</taxon>
        <taxon>Anaerolinea</taxon>
    </lineage>
</organism>
<name>E8N6A1_ANATU</name>
<dbReference type="Proteomes" id="UP000008922">
    <property type="component" value="Chromosome"/>
</dbReference>
<dbReference type="GO" id="GO:0005886">
    <property type="term" value="C:plasma membrane"/>
    <property type="evidence" value="ECO:0007669"/>
    <property type="project" value="TreeGrafter"/>
</dbReference>
<dbReference type="Pfam" id="PF01578">
    <property type="entry name" value="Cytochrom_C_asm"/>
    <property type="match status" value="1"/>
</dbReference>
<evidence type="ECO:0000256" key="3">
    <source>
        <dbReference type="ARBA" id="ARBA00016463"/>
    </source>
</evidence>
<dbReference type="InterPro" id="IPR002541">
    <property type="entry name" value="Cyt_c_assembly"/>
</dbReference>
<evidence type="ECO:0000313" key="10">
    <source>
        <dbReference type="EMBL" id="BAJ63965.1"/>
    </source>
</evidence>
<dbReference type="RefSeq" id="WP_013560338.1">
    <property type="nucleotide sequence ID" value="NC_014960.1"/>
</dbReference>
<feature type="transmembrane region" description="Helical" evidence="8">
    <location>
        <begin position="77"/>
        <end position="101"/>
    </location>
</feature>